<dbReference type="NCBIfam" id="TIGR00262">
    <property type="entry name" value="trpA"/>
    <property type="match status" value="1"/>
</dbReference>
<evidence type="ECO:0000256" key="10">
    <source>
        <dbReference type="RuleBase" id="RU003662"/>
    </source>
</evidence>
<accession>A0A365KRB7</accession>
<dbReference type="Pfam" id="PF00290">
    <property type="entry name" value="Trp_syntA"/>
    <property type="match status" value="1"/>
</dbReference>
<dbReference type="Gene3D" id="3.20.20.70">
    <property type="entry name" value="Aldolase class I"/>
    <property type="match status" value="1"/>
</dbReference>
<dbReference type="InterPro" id="IPR002028">
    <property type="entry name" value="Trp_synthase_suA"/>
</dbReference>
<evidence type="ECO:0000256" key="1">
    <source>
        <dbReference type="ARBA" id="ARBA00003365"/>
    </source>
</evidence>
<feature type="active site" description="Proton acceptor" evidence="9">
    <location>
        <position position="56"/>
    </location>
</feature>
<gene>
    <name evidence="9" type="primary">trpA</name>
    <name evidence="11" type="ORF">DP120_13015</name>
</gene>
<organism evidence="11 12">
    <name type="scientific">Planococcus halotolerans</name>
    <dbReference type="NCBI Taxonomy" id="2233542"/>
    <lineage>
        <taxon>Bacteria</taxon>
        <taxon>Bacillati</taxon>
        <taxon>Bacillota</taxon>
        <taxon>Bacilli</taxon>
        <taxon>Bacillales</taxon>
        <taxon>Caryophanaceae</taxon>
        <taxon>Planococcus</taxon>
    </lineage>
</organism>
<sequence length="256" mass="28181">MKRLENLKDSGDKAFVAYIMAGDGGLDKLRGQVEYLQATGVTAIEIGIPFSDPVADGPVIEEAGNRALAEGVTLNKVLLEMKNWDFDLKIPLIVMTYLNPVIRYGAERFAESCREAGVSAVIIPDLPFEHQQLVEPYLKKTGITLIQLVTLTTTENRLEDILGAAEGFVYAVTVTGITGVRDELTQEVKEFMKTVRSKSPVPVYAGFGISRLEHIELLREDVDGFIVGSAIVKAFHDNKIENIEPLIHAVTQRNPV</sequence>
<dbReference type="EMBL" id="QLZR01000005">
    <property type="protein sequence ID" value="RAZ75717.1"/>
    <property type="molecule type" value="Genomic_DNA"/>
</dbReference>
<dbReference type="FunFam" id="3.20.20.70:FF:000037">
    <property type="entry name" value="Tryptophan synthase alpha chain"/>
    <property type="match status" value="1"/>
</dbReference>
<dbReference type="AlphaFoldDB" id="A0A365KRB7"/>
<proteinExistence type="inferred from homology"/>
<keyword evidence="12" id="KW-1185">Reference proteome</keyword>
<evidence type="ECO:0000256" key="2">
    <source>
        <dbReference type="ARBA" id="ARBA00004733"/>
    </source>
</evidence>
<dbReference type="EC" id="4.2.1.20" evidence="9"/>
<dbReference type="InterPro" id="IPR013785">
    <property type="entry name" value="Aldolase_TIM"/>
</dbReference>
<comment type="function">
    <text evidence="1 9">The alpha subunit is responsible for the aldol cleavage of indoleglycerol phosphate to indole and glyceraldehyde 3-phosphate.</text>
</comment>
<evidence type="ECO:0000313" key="11">
    <source>
        <dbReference type="EMBL" id="RAZ75717.1"/>
    </source>
</evidence>
<evidence type="ECO:0000256" key="9">
    <source>
        <dbReference type="HAMAP-Rule" id="MF_00131"/>
    </source>
</evidence>
<dbReference type="GO" id="GO:0004834">
    <property type="term" value="F:tryptophan synthase activity"/>
    <property type="evidence" value="ECO:0007669"/>
    <property type="project" value="UniProtKB-UniRule"/>
</dbReference>
<dbReference type="SUPFAM" id="SSF51366">
    <property type="entry name" value="Ribulose-phoshate binding barrel"/>
    <property type="match status" value="1"/>
</dbReference>
<name>A0A365KRB7_9BACL</name>
<comment type="pathway">
    <text evidence="2 9">Amino-acid biosynthesis; L-tryptophan biosynthesis; L-tryptophan from chorismate: step 5/5.</text>
</comment>
<evidence type="ECO:0000256" key="6">
    <source>
        <dbReference type="ARBA" id="ARBA00023141"/>
    </source>
</evidence>
<reference evidence="11 12" key="1">
    <citation type="submission" date="2018-06" db="EMBL/GenBank/DDBJ databases">
        <title>The draft genome sequences of strains SCU63 and S1.</title>
        <authorList>
            <person name="Gan L."/>
        </authorList>
    </citation>
    <scope>NUCLEOTIDE SEQUENCE [LARGE SCALE GENOMIC DNA]</scope>
    <source>
        <strain evidence="11 12">SCU63</strain>
    </source>
</reference>
<dbReference type="Proteomes" id="UP000251002">
    <property type="component" value="Unassembled WGS sequence"/>
</dbReference>
<dbReference type="UniPathway" id="UPA00035">
    <property type="reaction ID" value="UER00044"/>
</dbReference>
<evidence type="ECO:0000256" key="7">
    <source>
        <dbReference type="ARBA" id="ARBA00023239"/>
    </source>
</evidence>
<evidence type="ECO:0000256" key="4">
    <source>
        <dbReference type="ARBA" id="ARBA00022605"/>
    </source>
</evidence>
<feature type="active site" description="Proton acceptor" evidence="9">
    <location>
        <position position="45"/>
    </location>
</feature>
<dbReference type="HAMAP" id="MF_00131">
    <property type="entry name" value="Trp_synth_alpha"/>
    <property type="match status" value="1"/>
</dbReference>
<dbReference type="CDD" id="cd04724">
    <property type="entry name" value="Tryptophan_synthase_alpha"/>
    <property type="match status" value="1"/>
</dbReference>
<dbReference type="RefSeq" id="WP_112224111.1">
    <property type="nucleotide sequence ID" value="NZ_CP047673.1"/>
</dbReference>
<evidence type="ECO:0000313" key="12">
    <source>
        <dbReference type="Proteomes" id="UP000251002"/>
    </source>
</evidence>
<comment type="subunit">
    <text evidence="3 9">Tetramer of two alpha and two beta chains.</text>
</comment>
<keyword evidence="7 9" id="KW-0456">Lyase</keyword>
<dbReference type="PANTHER" id="PTHR43406:SF1">
    <property type="entry name" value="TRYPTOPHAN SYNTHASE ALPHA CHAIN, CHLOROPLASTIC"/>
    <property type="match status" value="1"/>
</dbReference>
<dbReference type="PANTHER" id="PTHR43406">
    <property type="entry name" value="TRYPTOPHAN SYNTHASE, ALPHA CHAIN"/>
    <property type="match status" value="1"/>
</dbReference>
<keyword evidence="6 9" id="KW-0057">Aromatic amino acid biosynthesis</keyword>
<comment type="catalytic activity">
    <reaction evidence="8 9">
        <text>(1S,2R)-1-C-(indol-3-yl)glycerol 3-phosphate + L-serine = D-glyceraldehyde 3-phosphate + L-tryptophan + H2O</text>
        <dbReference type="Rhea" id="RHEA:10532"/>
        <dbReference type="ChEBI" id="CHEBI:15377"/>
        <dbReference type="ChEBI" id="CHEBI:33384"/>
        <dbReference type="ChEBI" id="CHEBI:57912"/>
        <dbReference type="ChEBI" id="CHEBI:58866"/>
        <dbReference type="ChEBI" id="CHEBI:59776"/>
        <dbReference type="EC" id="4.2.1.20"/>
    </reaction>
</comment>
<comment type="similarity">
    <text evidence="9 10">Belongs to the TrpA family.</text>
</comment>
<dbReference type="PROSITE" id="PS00167">
    <property type="entry name" value="TRP_SYNTHASE_ALPHA"/>
    <property type="match status" value="1"/>
</dbReference>
<comment type="caution">
    <text evidence="11">The sequence shown here is derived from an EMBL/GenBank/DDBJ whole genome shotgun (WGS) entry which is preliminary data.</text>
</comment>
<evidence type="ECO:0000256" key="3">
    <source>
        <dbReference type="ARBA" id="ARBA00011270"/>
    </source>
</evidence>
<dbReference type="InterPro" id="IPR018204">
    <property type="entry name" value="Trp_synthase_alpha_AS"/>
</dbReference>
<dbReference type="GO" id="GO:0005829">
    <property type="term" value="C:cytosol"/>
    <property type="evidence" value="ECO:0007669"/>
    <property type="project" value="TreeGrafter"/>
</dbReference>
<protein>
    <recommendedName>
        <fullName evidence="9">Tryptophan synthase alpha chain</fullName>
        <ecNumber evidence="9">4.2.1.20</ecNumber>
    </recommendedName>
</protein>
<keyword evidence="4 9" id="KW-0028">Amino-acid biosynthesis</keyword>
<evidence type="ECO:0000256" key="8">
    <source>
        <dbReference type="ARBA" id="ARBA00049047"/>
    </source>
</evidence>
<keyword evidence="5 9" id="KW-0822">Tryptophan biosynthesis</keyword>
<dbReference type="InterPro" id="IPR011060">
    <property type="entry name" value="RibuloseP-bd_barrel"/>
</dbReference>
<evidence type="ECO:0000256" key="5">
    <source>
        <dbReference type="ARBA" id="ARBA00022822"/>
    </source>
</evidence>